<evidence type="ECO:0000256" key="6">
    <source>
        <dbReference type="PROSITE-ProRule" id="PRU00104"/>
    </source>
</evidence>
<dbReference type="InterPro" id="IPR035983">
    <property type="entry name" value="Hect_E3_ubiquitin_ligase"/>
</dbReference>
<feature type="domain" description="HECT" evidence="7">
    <location>
        <begin position="39"/>
        <end position="133"/>
    </location>
</feature>
<dbReference type="Proteomes" id="UP000436088">
    <property type="component" value="Unassembled WGS sequence"/>
</dbReference>
<sequence length="170" mass="19376">MDAEFIDSDVLGLTFVRGVEELGSRKVVELCDDGKNIVVDQFSQGFGHILSNSRLQKFFFQSLKLEDLDWMLYGSESPICVEDWKAHTEYNGYSENDTQITWFWEIVGEMSAEKRKILLFFWTSLKHLPVEGFCGCVSRRIPPRLKCKNGSTLLLRNMSAAALVPGSKKI</sequence>
<accession>A0A6A2ZF00</accession>
<dbReference type="GO" id="GO:0005737">
    <property type="term" value="C:cytoplasm"/>
    <property type="evidence" value="ECO:0007669"/>
    <property type="project" value="TreeGrafter"/>
</dbReference>
<dbReference type="SUPFAM" id="SSF56204">
    <property type="entry name" value="Hect, E3 ligase catalytic domain"/>
    <property type="match status" value="1"/>
</dbReference>
<dbReference type="InterPro" id="IPR050409">
    <property type="entry name" value="E3_ubiq-protein_ligase"/>
</dbReference>
<evidence type="ECO:0000259" key="7">
    <source>
        <dbReference type="PROSITE" id="PS50237"/>
    </source>
</evidence>
<dbReference type="EMBL" id="VEPZ02001168">
    <property type="protein sequence ID" value="KAE8689672.1"/>
    <property type="molecule type" value="Genomic_DNA"/>
</dbReference>
<dbReference type="PROSITE" id="PS50237">
    <property type="entry name" value="HECT"/>
    <property type="match status" value="1"/>
</dbReference>
<dbReference type="EC" id="2.3.2.26" evidence="3"/>
<comment type="caution">
    <text evidence="6">Lacks conserved residue(s) required for the propagation of feature annotation.</text>
</comment>
<evidence type="ECO:0000256" key="5">
    <source>
        <dbReference type="ARBA" id="ARBA00022786"/>
    </source>
</evidence>
<comment type="catalytic activity">
    <reaction evidence="1">
        <text>S-ubiquitinyl-[E2 ubiquitin-conjugating enzyme]-L-cysteine + [acceptor protein]-L-lysine = [E2 ubiquitin-conjugating enzyme]-L-cysteine + N(6)-ubiquitinyl-[acceptor protein]-L-lysine.</text>
        <dbReference type="EC" id="2.3.2.26"/>
    </reaction>
</comment>
<evidence type="ECO:0000256" key="1">
    <source>
        <dbReference type="ARBA" id="ARBA00000885"/>
    </source>
</evidence>
<evidence type="ECO:0000256" key="2">
    <source>
        <dbReference type="ARBA" id="ARBA00004906"/>
    </source>
</evidence>
<gene>
    <name evidence="8" type="ORF">F3Y22_tig00110933pilonHSYRG00271</name>
</gene>
<evidence type="ECO:0000313" key="8">
    <source>
        <dbReference type="EMBL" id="KAE8689672.1"/>
    </source>
</evidence>
<evidence type="ECO:0000256" key="3">
    <source>
        <dbReference type="ARBA" id="ARBA00012485"/>
    </source>
</evidence>
<dbReference type="PANTHER" id="PTHR11254">
    <property type="entry name" value="HECT DOMAIN UBIQUITIN-PROTEIN LIGASE"/>
    <property type="match status" value="1"/>
</dbReference>
<keyword evidence="5 6" id="KW-0833">Ubl conjugation pathway</keyword>
<dbReference type="InterPro" id="IPR000569">
    <property type="entry name" value="HECT_dom"/>
</dbReference>
<reference evidence="8" key="1">
    <citation type="submission" date="2019-09" db="EMBL/GenBank/DDBJ databases">
        <title>Draft genome information of white flower Hibiscus syriacus.</title>
        <authorList>
            <person name="Kim Y.-M."/>
        </authorList>
    </citation>
    <scope>NUCLEOTIDE SEQUENCE [LARGE SCALE GENOMIC DNA]</scope>
    <source>
        <strain evidence="8">YM2019G1</strain>
    </source>
</reference>
<dbReference type="Pfam" id="PF00632">
    <property type="entry name" value="HECT"/>
    <property type="match status" value="1"/>
</dbReference>
<proteinExistence type="predicted"/>
<evidence type="ECO:0000256" key="4">
    <source>
        <dbReference type="ARBA" id="ARBA00022679"/>
    </source>
</evidence>
<comment type="pathway">
    <text evidence="2">Protein modification; protein ubiquitination.</text>
</comment>
<dbReference type="AlphaFoldDB" id="A0A6A2ZF00"/>
<comment type="caution">
    <text evidence="8">The sequence shown here is derived from an EMBL/GenBank/DDBJ whole genome shotgun (WGS) entry which is preliminary data.</text>
</comment>
<organism evidence="8 9">
    <name type="scientific">Hibiscus syriacus</name>
    <name type="common">Rose of Sharon</name>
    <dbReference type="NCBI Taxonomy" id="106335"/>
    <lineage>
        <taxon>Eukaryota</taxon>
        <taxon>Viridiplantae</taxon>
        <taxon>Streptophyta</taxon>
        <taxon>Embryophyta</taxon>
        <taxon>Tracheophyta</taxon>
        <taxon>Spermatophyta</taxon>
        <taxon>Magnoliopsida</taxon>
        <taxon>eudicotyledons</taxon>
        <taxon>Gunneridae</taxon>
        <taxon>Pentapetalae</taxon>
        <taxon>rosids</taxon>
        <taxon>malvids</taxon>
        <taxon>Malvales</taxon>
        <taxon>Malvaceae</taxon>
        <taxon>Malvoideae</taxon>
        <taxon>Hibiscus</taxon>
    </lineage>
</organism>
<dbReference type="GO" id="GO:0000209">
    <property type="term" value="P:protein polyubiquitination"/>
    <property type="evidence" value="ECO:0007669"/>
    <property type="project" value="TreeGrafter"/>
</dbReference>
<dbReference type="Gene3D" id="3.30.2410.10">
    <property type="entry name" value="Hect, E3 ligase catalytic domain"/>
    <property type="match status" value="1"/>
</dbReference>
<dbReference type="GO" id="GO:0061630">
    <property type="term" value="F:ubiquitin protein ligase activity"/>
    <property type="evidence" value="ECO:0007669"/>
    <property type="project" value="UniProtKB-EC"/>
</dbReference>
<name>A0A6A2ZF00_HIBSY</name>
<dbReference type="PANTHER" id="PTHR11254:SF424">
    <property type="entry name" value="E3 UBIQUITIN-PROTEIN LIGASE UPL5"/>
    <property type="match status" value="1"/>
</dbReference>
<keyword evidence="9" id="KW-1185">Reference proteome</keyword>
<evidence type="ECO:0000313" key="9">
    <source>
        <dbReference type="Proteomes" id="UP000436088"/>
    </source>
</evidence>
<keyword evidence="4" id="KW-0808">Transferase</keyword>
<protein>
    <recommendedName>
        <fullName evidence="3">HECT-type E3 ubiquitin transferase</fullName>
        <ecNumber evidence="3">2.3.2.26</ecNumber>
    </recommendedName>
</protein>
<dbReference type="GO" id="GO:0006511">
    <property type="term" value="P:ubiquitin-dependent protein catabolic process"/>
    <property type="evidence" value="ECO:0007669"/>
    <property type="project" value="TreeGrafter"/>
</dbReference>